<accession>A0A8F5C2H6</accession>
<dbReference type="AlphaFoldDB" id="A0A8F5C2H6"/>
<gene>
    <name evidence="1" type="ORF">J5U22_02328</name>
</gene>
<proteinExistence type="predicted"/>
<dbReference type="EMBL" id="CP077713">
    <property type="protein sequence ID" value="QXJ35781.1"/>
    <property type="molecule type" value="Genomic_DNA"/>
</dbReference>
<organism evidence="1 2">
    <name type="scientific">Saccharolobus shibatae</name>
    <dbReference type="NCBI Taxonomy" id="2286"/>
    <lineage>
        <taxon>Archaea</taxon>
        <taxon>Thermoproteota</taxon>
        <taxon>Thermoprotei</taxon>
        <taxon>Sulfolobales</taxon>
        <taxon>Sulfolobaceae</taxon>
        <taxon>Saccharolobus</taxon>
    </lineage>
</organism>
<sequence>MFSKSPSDCKDFPINAILFVFKECSNAVILFENQVQNY</sequence>
<evidence type="ECO:0000313" key="2">
    <source>
        <dbReference type="Proteomes" id="UP000694036"/>
    </source>
</evidence>
<reference evidence="1 2" key="1">
    <citation type="journal article" date="2021" name="Environ. Microbiol.">
        <title>New insights into the diversity and evolution of the archaeal mobilome from three complete genomes of Saccharolobus shibatae.</title>
        <authorList>
            <person name="Medvedeva S."/>
            <person name="Brandt D."/>
            <person name="Cvirkaite-Krupovic V."/>
            <person name="Liu Y."/>
            <person name="Severinov K."/>
            <person name="Ishino S."/>
            <person name="Ishino Y."/>
            <person name="Prangishvili D."/>
            <person name="Kalinowski J."/>
            <person name="Krupovic M."/>
        </authorList>
    </citation>
    <scope>NUCLEOTIDE SEQUENCE [LARGE SCALE GENOMIC DNA]</scope>
    <source>
        <strain evidence="1 2">S38A</strain>
    </source>
</reference>
<evidence type="ECO:0000313" key="1">
    <source>
        <dbReference type="EMBL" id="QXJ35781.1"/>
    </source>
</evidence>
<keyword evidence="2" id="KW-1185">Reference proteome</keyword>
<protein>
    <submittedName>
        <fullName evidence="1">Uncharacterized protein</fullName>
    </submittedName>
</protein>
<dbReference type="Proteomes" id="UP000694036">
    <property type="component" value="Chromosome"/>
</dbReference>
<name>A0A8F5C2H6_9CREN</name>